<dbReference type="EMBL" id="JAESVN010000010">
    <property type="protein sequence ID" value="MBL4918888.1"/>
    <property type="molecule type" value="Genomic_DNA"/>
</dbReference>
<organism evidence="2 3">
    <name type="scientific">Szabonella alba</name>
    <dbReference type="NCBI Taxonomy" id="2804194"/>
    <lineage>
        <taxon>Bacteria</taxon>
        <taxon>Pseudomonadati</taxon>
        <taxon>Pseudomonadota</taxon>
        <taxon>Alphaproteobacteria</taxon>
        <taxon>Rhodobacterales</taxon>
        <taxon>Paracoccaceae</taxon>
        <taxon>Szabonella</taxon>
    </lineage>
</organism>
<sequence>MAGVKRQNAQAAQHRGQSQGQSTGAKPACARIVWRSLRCPIRIAVPHAYRQIAEPRRPAGLNSASATPCRSISRPDRLGKTRIGRLPVHGPSQGSGTFLCFAGLPLLSRCFDFDSVTYWYWCFQPLAPEGIRAGRVPVTDTIFLSFGLLSFGHFVRASVVRGAQTIIPSVEFCRLGGGRTVYRFPLFWHARTILSGQFSAALGFGIAFSAEVANSSLAPHGKMEADCFSIAGC</sequence>
<dbReference type="Proteomes" id="UP000648908">
    <property type="component" value="Unassembled WGS sequence"/>
</dbReference>
<comment type="caution">
    <text evidence="2">The sequence shown here is derived from an EMBL/GenBank/DDBJ whole genome shotgun (WGS) entry which is preliminary data.</text>
</comment>
<evidence type="ECO:0000313" key="2">
    <source>
        <dbReference type="EMBL" id="MBL4918888.1"/>
    </source>
</evidence>
<dbReference type="RefSeq" id="WP_202689868.1">
    <property type="nucleotide sequence ID" value="NZ_JAESVN010000010.1"/>
</dbReference>
<keyword evidence="3" id="KW-1185">Reference proteome</keyword>
<accession>A0A8K0Y225</accession>
<dbReference type="AlphaFoldDB" id="A0A8K0Y225"/>
<reference evidence="2" key="1">
    <citation type="submission" date="2021-01" db="EMBL/GenBank/DDBJ databases">
        <title>Tabrizicola alba sp. nov. a motile alkaliphilic bacterium isolated from a soda lake.</title>
        <authorList>
            <person name="Szuroczki S."/>
            <person name="Abbaszade G."/>
            <person name="Schumann P."/>
            <person name="Toth E."/>
        </authorList>
    </citation>
    <scope>NUCLEOTIDE SEQUENCE</scope>
    <source>
        <strain evidence="2">DMG-N-6</strain>
    </source>
</reference>
<evidence type="ECO:0000313" key="3">
    <source>
        <dbReference type="Proteomes" id="UP000648908"/>
    </source>
</evidence>
<evidence type="ECO:0000256" key="1">
    <source>
        <dbReference type="SAM" id="MobiDB-lite"/>
    </source>
</evidence>
<feature type="compositionally biased region" description="Polar residues" evidence="1">
    <location>
        <begin position="7"/>
        <end position="24"/>
    </location>
</feature>
<protein>
    <submittedName>
        <fullName evidence="2">Uncharacterized protein</fullName>
    </submittedName>
</protein>
<proteinExistence type="predicted"/>
<name>A0A8K0Y225_9RHOB</name>
<gene>
    <name evidence="2" type="ORF">JL811_16815</name>
</gene>
<feature type="region of interest" description="Disordered" evidence="1">
    <location>
        <begin position="1"/>
        <end position="24"/>
    </location>
</feature>